<evidence type="ECO:0000313" key="3">
    <source>
        <dbReference type="Proteomes" id="UP000664628"/>
    </source>
</evidence>
<organism evidence="2 3">
    <name type="scientific">Fibrella forsythiae</name>
    <dbReference type="NCBI Taxonomy" id="2817061"/>
    <lineage>
        <taxon>Bacteria</taxon>
        <taxon>Pseudomonadati</taxon>
        <taxon>Bacteroidota</taxon>
        <taxon>Cytophagia</taxon>
        <taxon>Cytophagales</taxon>
        <taxon>Spirosomataceae</taxon>
        <taxon>Fibrella</taxon>
    </lineage>
</organism>
<dbReference type="RefSeq" id="WP_207332924.1">
    <property type="nucleotide sequence ID" value="NZ_JAFMYW010000017.1"/>
</dbReference>
<evidence type="ECO:0000256" key="1">
    <source>
        <dbReference type="SAM" id="MobiDB-lite"/>
    </source>
</evidence>
<reference evidence="2 3" key="1">
    <citation type="submission" date="2021-03" db="EMBL/GenBank/DDBJ databases">
        <title>Fibrella sp. HMF5405 genome sequencing and assembly.</title>
        <authorList>
            <person name="Kang H."/>
            <person name="Kim H."/>
            <person name="Bae S."/>
            <person name="Joh K."/>
        </authorList>
    </citation>
    <scope>NUCLEOTIDE SEQUENCE [LARGE SCALE GENOMIC DNA]</scope>
    <source>
        <strain evidence="2 3">HMF5405</strain>
    </source>
</reference>
<name>A0ABS3JSH2_9BACT</name>
<feature type="region of interest" description="Disordered" evidence="1">
    <location>
        <begin position="956"/>
        <end position="975"/>
    </location>
</feature>
<comment type="caution">
    <text evidence="2">The sequence shown here is derived from an EMBL/GenBank/DDBJ whole genome shotgun (WGS) entry which is preliminary data.</text>
</comment>
<proteinExistence type="predicted"/>
<keyword evidence="3" id="KW-1185">Reference proteome</keyword>
<dbReference type="Proteomes" id="UP000664628">
    <property type="component" value="Unassembled WGS sequence"/>
</dbReference>
<sequence>MRAQNEVQITISVLPPYSAYIQDYAGAGKQVQIFVRNTTATRLQVRLQGSVTGDNGVQIQTVPNYRPPVPLTLEPLQNRLLSYGDLSGLFDLNQLDVQGVDRNNLYRGLPLPEGSYQLCIRAFDNATSRPLSPENPLGCSPPFPIKAVEPPILIAPFCDSDVQALTPQNLVFTWTPPIGVSPAMVDYTLRIVELPLETVDPNVFIDAVVLPKSGVEVRGLKTSTFLYSVVQPQLIRGKKYAWRVQARDISGRTSFLNNGKSPVCAFQYGPAQSAGLDSIKVEGPIVNKSSKSTYAVRVACQDGPGSGQVKIGKLGGGNVSGVTTVTAGNGVRLAISWNPDFKFLTLLAQKMGFSAKSESIRSAVQQIPGAGYELTVIEKSTGKVVWVPPLTTKEFISGDPDDPDFPLAYGNNYQYHVRLVLPDDVLLKTGLPGEWTLTSPSCTFLLKKVPKAGTGFIVRGQIRYKFDRDDMPTTYPANNTNVKISFTSKAAGGGQVAYGVGQTGLMGASAKALTPQQKLAAVGGSKPGQSKSTSGTATQVPVPTGDFPFTYYAKTDAGGNYELPIPWEDMPLLLPLGKAVGKTKIKTQNEDGTVTESDVDLIALNYQLDLPSGYYQNTTEVRSFTYSPTSVSVTGGVATVNVYAYSLKVSVAKDYNSSYKLSNQSGQTANQKNANQVSIDQTIMKPVTGVQMDLYRKLKGAGGLEGIPAVEGQIGEKELPTGINYRYIATGKTALETLNGTQQAVVTFDRLICNANEGDEYFLRARPSKKDSIAASKVVTEETQYGKKVPTGDYTTNDPTAKYAAPEDTVFFAVPPKKHPITNQFYYGHKTTYLLRSLLPPTSRISGRLMYQWPGKPGKFVMANMPFRVKIGYVTSGATTDGGKLSNGIITQKVAIVLGEINYTDSTGKKHPLSMDDRDFVAGTGKTDANGNFTLDVVNLNYKGTLTNSATVTQGTLTMEDPGKDGVSNPKYTGPGGKIQLIKDQGYPVDYVDMRNLFKTDYTNGIQAVINAKQIATTTQQISGAKLPGAAKKQTDKATGGGPFDDGELARQFFPLDPEPLLVQMGDVYQWVYRCFIIEPEATRYYTSFNNVVVQAFETQNLGELLVNVKPYTRKLRVQWADTKKAVQNARVILFRQDNKGMDHLPEQEGDGNERFDKLPVSSYAQKMPPYPDGRPFPGTDAVKYYAEGFTDGDGMLVFNNKAKRPVPNLLLNGEYQCYILPTEDALSYFPASLTTLSAVSAFVNMEEGIDDSYDDKFVVAGPSRLIVRLVDSTTTKGLKGAVELYEYKDDKCQVKPPHTIFGYTEGDPSSGPALVDQTGYREFSLGSYYSDNGWKKDVTKYFRIDARVPGYKLVDGKIQTCYSVKRTGTSFLINLKFLPGTILRGVVKGRKVIADQKEGYKETSEIVGLPAIIRRTVDDKVFFTEDSPVGSFSIALAAATDKTPTQTIIIEPNDPGYWSDTLVLSGLKMNEDKTLPQSPVMLARVKHRMRFVVQGLTADGMPLPDELFQVKINDRKPVEGSLTKPADDEFENVSVDHYTVKVWSKKPNSDWIPQLFEVKNKESKGWTVYTVKMKLGGRITGTVTLDGKPVGDAKVYLDYQMSGNATPPEAVTGGSTGPADQNTGETLIQTYSSTGVINLGGQTANNGTTKGEFTLRGLPLTDGIVKIRATLDGTGSTVIGAEASVQLKGGTGTATLNLTTYSGALVQSIYGFPLSVEKMAIKPNGTVTVTGQLNLKKSRSGFAWLPTGEVARVRDVPIKGIDVGGKKVATPVADNVVLDEVASLKFRYIGAFNVLARHPDYVAGSAPDPLTLSKDQSGRGVLLGKVQIVDNSFNYPSTYLTFAKKGDENFYLAKMVKEGNAGATINQRVTVLTALATDAAFDPSAATPSVPEKVTYNLCDQMGGPVSFSLLQFPTDADPAGSYIDPDDKKIHLAANLTCKIPNAQPENFTVHIDDLVLDDKQVYPKKGSKPLELRFENWTLNVSDWTLDVKEGGITRYAKADDKSIVLKTGAVDIPFAKFILRHDLFDVRNPQLKRLDVGSIATLRTQNDQNALFTYDVGFDGQGHWKLAMFGSGSEPAGTLEIDKAGADRYLLKSEKLSEKTNNTVINFEYIQLLSNDQNILSISPGQTFTVKGNPLTSFEPMGFVSGVGSMELKGKFALKDALGTPGAEMSINYTKGKTGTYSPLGNWQAELLGNVKFRATASGNDNSNLSITEKQLVIKGVAQEDGESPPLNVYFCGRATDTYPYWIQVLPQKVKMAQYTVDILGTVGAQAKLGQGWDAPMQFIGKLYETNQTGASLKKSEWYTQFTIYGDLHITDFNKDEVKLDGLTSKGGTLEADKNGNFKVDKLPLFGEGSNTAIDNKGIDMSGIKTPMGAVALKLTFSPFSLAGSIDISDKGQPIEMGVFKVRGQGSMLIDGDGAYLVASLMGQSDQLPPPIQGVSLGIAVGKRKTYKPEAVAILMGTSKDPMLPCKINEATGISGFFLGGGVTVLHKEIGFDAIVAEAWAMADVSLFASTEFIIGSNATLTFGAGAVATGEIGARILCASASARAQVFADMNAAMDFTSPSVCLNGVLGAFFEVKVDACGLLDGVNIGKQLAVSAKVSSKDGLDFDFVNQDKDGGGKACMLPKTCDCPK</sequence>
<evidence type="ECO:0008006" key="4">
    <source>
        <dbReference type="Google" id="ProtNLM"/>
    </source>
</evidence>
<evidence type="ECO:0000313" key="2">
    <source>
        <dbReference type="EMBL" id="MBO0952972.1"/>
    </source>
</evidence>
<protein>
    <recommendedName>
        <fullName evidence="4">TANFOR domain-containing protein</fullName>
    </recommendedName>
</protein>
<dbReference type="EMBL" id="JAFMYW010000017">
    <property type="protein sequence ID" value="MBO0952972.1"/>
    <property type="molecule type" value="Genomic_DNA"/>
</dbReference>
<accession>A0ABS3JSH2</accession>
<gene>
    <name evidence="2" type="ORF">J2I46_30645</name>
</gene>